<keyword evidence="6" id="KW-1185">Reference proteome</keyword>
<evidence type="ECO:0000313" key="4">
    <source>
        <dbReference type="EMBL" id="PWJ11174.1"/>
    </source>
</evidence>
<comment type="similarity">
    <text evidence="1">Belongs to the short-chain dehydrogenases/reductases (SDR) family.</text>
</comment>
<accession>A0A2Y9B606</accession>
<name>A0A2Y9B606_9RHOB</name>
<dbReference type="GO" id="GO:0016491">
    <property type="term" value="F:oxidoreductase activity"/>
    <property type="evidence" value="ECO:0007669"/>
    <property type="project" value="UniProtKB-KW"/>
</dbReference>
<reference evidence="5" key="1">
    <citation type="submission" date="2016-10" db="EMBL/GenBank/DDBJ databases">
        <authorList>
            <person name="Cai Z."/>
        </authorList>
    </citation>
    <scope>NUCLEOTIDE SEQUENCE [LARGE SCALE GENOMIC DNA]</scope>
    <source>
        <strain evidence="5">DSM 25227</strain>
    </source>
</reference>
<dbReference type="InterPro" id="IPR051122">
    <property type="entry name" value="SDR_DHRS6-like"/>
</dbReference>
<dbReference type="OrthoDB" id="7568484at2"/>
<dbReference type="EMBL" id="UETC01000020">
    <property type="protein sequence ID" value="SSA51475.1"/>
    <property type="molecule type" value="Genomic_DNA"/>
</dbReference>
<evidence type="ECO:0000256" key="1">
    <source>
        <dbReference type="ARBA" id="ARBA00006484"/>
    </source>
</evidence>
<dbReference type="Gene3D" id="3.40.50.720">
    <property type="entry name" value="NAD(P)-binding Rossmann-like Domain"/>
    <property type="match status" value="1"/>
</dbReference>
<dbReference type="AlphaFoldDB" id="A0A2Y9B606"/>
<evidence type="ECO:0000313" key="5">
    <source>
        <dbReference type="EMBL" id="SSA51475.1"/>
    </source>
</evidence>
<dbReference type="PRINTS" id="PR00081">
    <property type="entry name" value="GDHRDH"/>
</dbReference>
<dbReference type="InterPro" id="IPR036291">
    <property type="entry name" value="NAD(P)-bd_dom_sf"/>
</dbReference>
<reference evidence="4 6" key="3">
    <citation type="submission" date="2018-03" db="EMBL/GenBank/DDBJ databases">
        <title>Genomic Encyclopedia of Archaeal and Bacterial Type Strains, Phase II (KMG-II): from individual species to whole genera.</title>
        <authorList>
            <person name="Goeker M."/>
        </authorList>
    </citation>
    <scope>NUCLEOTIDE SEQUENCE [LARGE SCALE GENOMIC DNA]</scope>
    <source>
        <strain evidence="4 6">DSM 25227</strain>
    </source>
</reference>
<dbReference type="EMBL" id="QGDJ01000020">
    <property type="protein sequence ID" value="PWJ11174.1"/>
    <property type="molecule type" value="Genomic_DNA"/>
</dbReference>
<evidence type="ECO:0000256" key="3">
    <source>
        <dbReference type="ARBA" id="ARBA00023027"/>
    </source>
</evidence>
<evidence type="ECO:0000313" key="6">
    <source>
        <dbReference type="Proteomes" id="UP000245839"/>
    </source>
</evidence>
<evidence type="ECO:0000313" key="7">
    <source>
        <dbReference type="Proteomes" id="UP000251571"/>
    </source>
</evidence>
<gene>
    <name evidence="4" type="ORF">BCF38_12018</name>
    <name evidence="5" type="ORF">SAMN05421539_12018</name>
</gene>
<evidence type="ECO:0000256" key="2">
    <source>
        <dbReference type="ARBA" id="ARBA00023002"/>
    </source>
</evidence>
<dbReference type="Proteomes" id="UP000245839">
    <property type="component" value="Unassembled WGS sequence"/>
</dbReference>
<dbReference type="CDD" id="cd05233">
    <property type="entry name" value="SDR_c"/>
    <property type="match status" value="1"/>
</dbReference>
<reference evidence="7" key="2">
    <citation type="submission" date="2016-10" db="EMBL/GenBank/DDBJ databases">
        <authorList>
            <person name="Varghese N."/>
            <person name="Submissions S."/>
        </authorList>
    </citation>
    <scope>NUCLEOTIDE SEQUENCE [LARGE SCALE GENOMIC DNA]</scope>
    <source>
        <strain evidence="7">DSM 25227</strain>
    </source>
</reference>
<dbReference type="Proteomes" id="UP000251571">
    <property type="component" value="Unassembled WGS sequence"/>
</dbReference>
<keyword evidence="3" id="KW-0520">NAD</keyword>
<dbReference type="InterPro" id="IPR002347">
    <property type="entry name" value="SDR_fam"/>
</dbReference>
<dbReference type="PANTHER" id="PTHR43477:SF4">
    <property type="entry name" value="DEHYDROGENASE_REDUCTASE SDR FAMILY MEMBER 6"/>
    <property type="match status" value="1"/>
</dbReference>
<organism evidence="5 7">
    <name type="scientific">Jannaschia seohaensis</name>
    <dbReference type="NCBI Taxonomy" id="475081"/>
    <lineage>
        <taxon>Bacteria</taxon>
        <taxon>Pseudomonadati</taxon>
        <taxon>Pseudomonadota</taxon>
        <taxon>Alphaproteobacteria</taxon>
        <taxon>Rhodobacterales</taxon>
        <taxon>Roseobacteraceae</taxon>
        <taxon>Jannaschia</taxon>
    </lineage>
</organism>
<dbReference type="PANTHER" id="PTHR43477">
    <property type="entry name" value="DIHYDROANTICAPSIN 7-DEHYDROGENASE"/>
    <property type="match status" value="1"/>
</dbReference>
<sequence>MTTDAPSRSTPLAGRVAVITGAASGIGLATARLFEETGARLVLVDRSYSAHLEDTFPSALRLTGDVGNPATVATHAAQIRERFGGFDILVTAAGWSDGKSVASGDYESWKAVLNTVLDGTYLWAHQAVAAMEGRGGSIVMVGSQLALAGGRSNAAYLAGKGAVMSLARTMALDHAEAGIRVNAVIPGAIDTPLLARAFARQPDPEAARARSAARHAMQRLGRAEEVAEAILFLAADTSSFTTGSCLMVEGGWLAG</sequence>
<protein>
    <submittedName>
        <fullName evidence="4">NAD(P)-dependent dehydrogenase (Short-subunit alcohol dehydrogenase family)</fullName>
    </submittedName>
    <submittedName>
        <fullName evidence="5">NAD(P)-dependent dehydrogenase, short-chain alcohol dehydrogenase family</fullName>
    </submittedName>
</protein>
<dbReference type="SUPFAM" id="SSF51735">
    <property type="entry name" value="NAD(P)-binding Rossmann-fold domains"/>
    <property type="match status" value="1"/>
</dbReference>
<dbReference type="FunFam" id="3.40.50.720:FF:000084">
    <property type="entry name" value="Short-chain dehydrogenase reductase"/>
    <property type="match status" value="1"/>
</dbReference>
<dbReference type="Pfam" id="PF13561">
    <property type="entry name" value="adh_short_C2"/>
    <property type="match status" value="1"/>
</dbReference>
<keyword evidence="2" id="KW-0560">Oxidoreductase</keyword>
<proteinExistence type="inferred from homology"/>